<dbReference type="Proteomes" id="UP000315724">
    <property type="component" value="Chromosome"/>
</dbReference>
<dbReference type="PANTHER" id="PTHR34512:SF30">
    <property type="entry name" value="OUTER MEMBRANE PROTEIN ASSEMBLY FACTOR BAMB"/>
    <property type="match status" value="1"/>
</dbReference>
<protein>
    <submittedName>
        <fullName evidence="3">Outer membrane biogenesis protein BamB</fullName>
    </submittedName>
</protein>
<name>A0A517QQD0_9PLAN</name>
<dbReference type="Gene3D" id="2.40.10.480">
    <property type="match status" value="1"/>
</dbReference>
<dbReference type="Pfam" id="PF13360">
    <property type="entry name" value="PQQ_2"/>
    <property type="match status" value="1"/>
</dbReference>
<feature type="domain" description="Pyrrolo-quinoline quinone repeat" evidence="2">
    <location>
        <begin position="87"/>
        <end position="335"/>
    </location>
</feature>
<dbReference type="AlphaFoldDB" id="A0A517QQD0"/>
<proteinExistence type="predicted"/>
<accession>A0A517QQD0</accession>
<evidence type="ECO:0000256" key="1">
    <source>
        <dbReference type="SAM" id="SignalP"/>
    </source>
</evidence>
<sequence precursor="true">MKFRKQCWLWSGSILFVLVCSLSFAEERSWPQWMGPKHDGISTESDWSTDWPTSGLPVAWKREIGIGFSSISIDDGRLFTMGHVDGEEYVYCMNEQNGEVLWSHKYPCQLVDNLHEGGPGSTPTIHEGLVYTVGREGQLFCFEAETGKIVWQKDLQKDLNVILPEWGFTSSAYVYKDQILLEAGRVVSYNKLTGEKKWESGQHTAGYGSAAVMKEGEQSYIVTLDCDALRVYAADTGQEIAQTPWESPFRTNSTTPIVEGNLIYISAGYNVGCALYRWTGSDLEQVYKNRGMRNHFNNSILFNGNLYGFDGNSNLGRVVQLTCMKMKTGEIAWKQRGMGCGSLMIVDGKLLALSEDGELILAKATPESFQEIARVPFLSGRCWTVPIFLNGRIYGRNATGTLVAVDVPKGKNRKTR</sequence>
<keyword evidence="4" id="KW-1185">Reference proteome</keyword>
<feature type="signal peptide" evidence="1">
    <location>
        <begin position="1"/>
        <end position="25"/>
    </location>
</feature>
<reference evidence="3 4" key="1">
    <citation type="submission" date="2019-02" db="EMBL/GenBank/DDBJ databases">
        <title>Deep-cultivation of Planctomycetes and their phenomic and genomic characterization uncovers novel biology.</title>
        <authorList>
            <person name="Wiegand S."/>
            <person name="Jogler M."/>
            <person name="Boedeker C."/>
            <person name="Pinto D."/>
            <person name="Vollmers J."/>
            <person name="Rivas-Marin E."/>
            <person name="Kohn T."/>
            <person name="Peeters S.H."/>
            <person name="Heuer A."/>
            <person name="Rast P."/>
            <person name="Oberbeckmann S."/>
            <person name="Bunk B."/>
            <person name="Jeske O."/>
            <person name="Meyerdierks A."/>
            <person name="Storesund J.E."/>
            <person name="Kallscheuer N."/>
            <person name="Luecker S."/>
            <person name="Lage O.M."/>
            <person name="Pohl T."/>
            <person name="Merkel B.J."/>
            <person name="Hornburger P."/>
            <person name="Mueller R.-W."/>
            <person name="Bruemmer F."/>
            <person name="Labrenz M."/>
            <person name="Spormann A.M."/>
            <person name="Op den Camp H."/>
            <person name="Overmann J."/>
            <person name="Amann R."/>
            <person name="Jetten M.S.M."/>
            <person name="Mascher T."/>
            <person name="Medema M.H."/>
            <person name="Devos D.P."/>
            <person name="Kaster A.-K."/>
            <person name="Ovreas L."/>
            <person name="Rohde M."/>
            <person name="Galperin M.Y."/>
            <person name="Jogler C."/>
        </authorList>
    </citation>
    <scope>NUCLEOTIDE SEQUENCE [LARGE SCALE GENOMIC DNA]</scope>
    <source>
        <strain evidence="3 4">Mal48</strain>
    </source>
</reference>
<dbReference type="RefSeq" id="WP_231739590.1">
    <property type="nucleotide sequence ID" value="NZ_CP036267.1"/>
</dbReference>
<dbReference type="InterPro" id="IPR002372">
    <property type="entry name" value="PQQ_rpt_dom"/>
</dbReference>
<dbReference type="PANTHER" id="PTHR34512">
    <property type="entry name" value="CELL SURFACE PROTEIN"/>
    <property type="match status" value="1"/>
</dbReference>
<dbReference type="InterPro" id="IPR015943">
    <property type="entry name" value="WD40/YVTN_repeat-like_dom_sf"/>
</dbReference>
<dbReference type="EMBL" id="CP036267">
    <property type="protein sequence ID" value="QDT33836.1"/>
    <property type="molecule type" value="Genomic_DNA"/>
</dbReference>
<evidence type="ECO:0000313" key="3">
    <source>
        <dbReference type="EMBL" id="QDT33836.1"/>
    </source>
</evidence>
<evidence type="ECO:0000313" key="4">
    <source>
        <dbReference type="Proteomes" id="UP000315724"/>
    </source>
</evidence>
<organism evidence="3 4">
    <name type="scientific">Thalassoglobus polymorphus</name>
    <dbReference type="NCBI Taxonomy" id="2527994"/>
    <lineage>
        <taxon>Bacteria</taxon>
        <taxon>Pseudomonadati</taxon>
        <taxon>Planctomycetota</taxon>
        <taxon>Planctomycetia</taxon>
        <taxon>Planctomycetales</taxon>
        <taxon>Planctomycetaceae</taxon>
        <taxon>Thalassoglobus</taxon>
    </lineage>
</organism>
<dbReference type="KEGG" id="tpol:Mal48_30920"/>
<dbReference type="Gene3D" id="2.130.10.10">
    <property type="entry name" value="YVTN repeat-like/Quinoprotein amine dehydrogenase"/>
    <property type="match status" value="1"/>
</dbReference>
<keyword evidence="1" id="KW-0732">Signal</keyword>
<dbReference type="InterPro" id="IPR011047">
    <property type="entry name" value="Quinoprotein_ADH-like_sf"/>
</dbReference>
<dbReference type="SUPFAM" id="SSF50998">
    <property type="entry name" value="Quinoprotein alcohol dehydrogenase-like"/>
    <property type="match status" value="1"/>
</dbReference>
<gene>
    <name evidence="3" type="ORF">Mal48_30920</name>
</gene>
<evidence type="ECO:0000259" key="2">
    <source>
        <dbReference type="Pfam" id="PF13360"/>
    </source>
</evidence>
<feature type="chain" id="PRO_5021946430" evidence="1">
    <location>
        <begin position="26"/>
        <end position="416"/>
    </location>
</feature>